<comment type="similarity">
    <text evidence="2">Belongs to the amino acid-polyamine-organocation (APC) superfamily.</text>
</comment>
<dbReference type="GO" id="GO:0015179">
    <property type="term" value="F:L-amino acid transmembrane transporter activity"/>
    <property type="evidence" value="ECO:0007669"/>
    <property type="project" value="TreeGrafter"/>
</dbReference>
<feature type="transmembrane region" description="Helical" evidence="9">
    <location>
        <begin position="334"/>
        <end position="363"/>
    </location>
</feature>
<feature type="transmembrane region" description="Helical" evidence="9">
    <location>
        <begin position="176"/>
        <end position="195"/>
    </location>
</feature>
<feature type="transmembrane region" description="Helical" evidence="9">
    <location>
        <begin position="294"/>
        <end position="314"/>
    </location>
</feature>
<comment type="subcellular location">
    <subcellularLocation>
        <location evidence="1">Apical cell membrane</location>
        <topology evidence="1">Multi-pass membrane protein</topology>
    </subcellularLocation>
</comment>
<dbReference type="Gene3D" id="1.20.1740.10">
    <property type="entry name" value="Amino acid/polyamine transporter I"/>
    <property type="match status" value="1"/>
</dbReference>
<dbReference type="Proteomes" id="UP000694560">
    <property type="component" value="Unplaced"/>
</dbReference>
<evidence type="ECO:0000256" key="1">
    <source>
        <dbReference type="ARBA" id="ARBA00004424"/>
    </source>
</evidence>
<reference evidence="10" key="1">
    <citation type="submission" date="2025-08" db="UniProtKB">
        <authorList>
            <consortium name="Ensembl"/>
        </authorList>
    </citation>
    <scope>IDENTIFICATION</scope>
</reference>
<dbReference type="InterPro" id="IPR050598">
    <property type="entry name" value="AminoAcid_Transporter"/>
</dbReference>
<feature type="transmembrane region" description="Helical" evidence="9">
    <location>
        <begin position="375"/>
        <end position="395"/>
    </location>
</feature>
<feature type="transmembrane region" description="Helical" evidence="9">
    <location>
        <begin position="434"/>
        <end position="454"/>
    </location>
</feature>
<evidence type="ECO:0000256" key="7">
    <source>
        <dbReference type="ARBA" id="ARBA00023136"/>
    </source>
</evidence>
<keyword evidence="8" id="KW-1015">Disulfide bond</keyword>
<feature type="transmembrane region" description="Helical" evidence="9">
    <location>
        <begin position="251"/>
        <end position="274"/>
    </location>
</feature>
<feature type="transmembrane region" description="Helical" evidence="9">
    <location>
        <begin position="24"/>
        <end position="45"/>
    </location>
</feature>
<name>A0A8C5X3G4_9PASS</name>
<keyword evidence="5 9" id="KW-0812">Transmembrane</keyword>
<evidence type="ECO:0000256" key="6">
    <source>
        <dbReference type="ARBA" id="ARBA00022989"/>
    </source>
</evidence>
<keyword evidence="11" id="KW-1185">Reference proteome</keyword>
<dbReference type="AlphaFoldDB" id="A0A8C5X3G4"/>
<dbReference type="PANTHER" id="PTHR11785:SF348">
    <property type="entry name" value="ASC-TYPE AMINO ACID TRANSPORTER 2"/>
    <property type="match status" value="1"/>
</dbReference>
<evidence type="ECO:0000256" key="4">
    <source>
        <dbReference type="ARBA" id="ARBA00022475"/>
    </source>
</evidence>
<evidence type="ECO:0008006" key="12">
    <source>
        <dbReference type="Google" id="ProtNLM"/>
    </source>
</evidence>
<dbReference type="Ensembl" id="ENSMCST00000008279.1">
    <property type="protein sequence ID" value="ENSMCSP00000008082.1"/>
    <property type="gene ID" value="ENSMCSG00000005770.1"/>
</dbReference>
<keyword evidence="3" id="KW-0813">Transport</keyword>
<proteinExistence type="inferred from homology"/>
<reference evidence="10" key="2">
    <citation type="submission" date="2025-09" db="UniProtKB">
        <authorList>
            <consortium name="Ensembl"/>
        </authorList>
    </citation>
    <scope>IDENTIFICATION</scope>
</reference>
<dbReference type="InterPro" id="IPR002293">
    <property type="entry name" value="AA/rel_permease1"/>
</dbReference>
<evidence type="ECO:0000256" key="8">
    <source>
        <dbReference type="ARBA" id="ARBA00023157"/>
    </source>
</evidence>
<dbReference type="FunFam" id="1.20.1740.10:FF:000036">
    <property type="entry name" value="Solute carrier family 7 member 13"/>
    <property type="match status" value="1"/>
</dbReference>
<evidence type="ECO:0000256" key="5">
    <source>
        <dbReference type="ARBA" id="ARBA00022692"/>
    </source>
</evidence>
<evidence type="ECO:0000313" key="11">
    <source>
        <dbReference type="Proteomes" id="UP000694560"/>
    </source>
</evidence>
<feature type="transmembrane region" description="Helical" evidence="9">
    <location>
        <begin position="57"/>
        <end position="79"/>
    </location>
</feature>
<feature type="transmembrane region" description="Helical" evidence="9">
    <location>
        <begin position="407"/>
        <end position="428"/>
    </location>
</feature>
<evidence type="ECO:0000256" key="2">
    <source>
        <dbReference type="ARBA" id="ARBA00009523"/>
    </source>
</evidence>
<evidence type="ECO:0000256" key="9">
    <source>
        <dbReference type="SAM" id="Phobius"/>
    </source>
</evidence>
<evidence type="ECO:0000256" key="3">
    <source>
        <dbReference type="ARBA" id="ARBA00022448"/>
    </source>
</evidence>
<dbReference type="PANTHER" id="PTHR11785">
    <property type="entry name" value="AMINO ACID TRANSPORTER"/>
    <property type="match status" value="1"/>
</dbReference>
<evidence type="ECO:0000313" key="10">
    <source>
        <dbReference type="Ensembl" id="ENSMCSP00000008082.1"/>
    </source>
</evidence>
<dbReference type="Pfam" id="PF13520">
    <property type="entry name" value="AA_permease_2"/>
    <property type="match status" value="1"/>
</dbReference>
<dbReference type="GO" id="GO:0016324">
    <property type="term" value="C:apical plasma membrane"/>
    <property type="evidence" value="ECO:0007669"/>
    <property type="project" value="UniProtKB-SubCell"/>
</dbReference>
<protein>
    <recommendedName>
        <fullName evidence="12">Solute carrier family 7 member 13</fullName>
    </recommendedName>
</protein>
<keyword evidence="6 9" id="KW-1133">Transmembrane helix</keyword>
<dbReference type="PIRSF" id="PIRSF006060">
    <property type="entry name" value="AA_transporter"/>
    <property type="match status" value="1"/>
</dbReference>
<accession>A0A8C5X3G4</accession>
<keyword evidence="4" id="KW-1003">Cell membrane</keyword>
<sequence>MGENNEPKDVQRKENTKMQLERNIGYFDGVSFIVGSIVGAGIFVSPTGVLKHSLLNVGVALTIWAASGLVSLMGALCYAELGAALPFSGGEYSHIKRGLGSLPAFIFIWTSTFTKPASNAARALLFAEYATQPFYGICPVPEVLKKCLALAVLWSLGILNGLSVKMAAWVQTVFTLLKVMALSVIAVGGIVLLVARQRETLARFEDMFGSEIPNAAQIAEAFFQGLYAYGGWWSLNYMAEEMKRPSRNIPLTVMTAVPAVIVFYLLVNISYLTVLTPKEIVSSVAVAVTWADRVIPSVAWIIPVSVAVSIFGALNSSMFTLGRLSYAGSQSGHLPALISMLNVHSCTPAPAMIFSTIIASIFIIPSDLITLTNYFGFSAWLMIGLTCASLIVLRYREPHLHRPYKVFLPVPFVMVAMSFFLVLAPIVWSPNLQYVYAFLFMLGSLIVYLPFIHFKLHFAFLDKITCHLQLLLEVCPADGSAEGKCE</sequence>
<keyword evidence="7 9" id="KW-0472">Membrane</keyword>
<organism evidence="10 11">
    <name type="scientific">Malurus cyaneus samueli</name>
    <dbReference type="NCBI Taxonomy" id="2593467"/>
    <lineage>
        <taxon>Eukaryota</taxon>
        <taxon>Metazoa</taxon>
        <taxon>Chordata</taxon>
        <taxon>Craniata</taxon>
        <taxon>Vertebrata</taxon>
        <taxon>Euteleostomi</taxon>
        <taxon>Archelosauria</taxon>
        <taxon>Archosauria</taxon>
        <taxon>Dinosauria</taxon>
        <taxon>Saurischia</taxon>
        <taxon>Theropoda</taxon>
        <taxon>Coelurosauria</taxon>
        <taxon>Aves</taxon>
        <taxon>Neognathae</taxon>
        <taxon>Neoaves</taxon>
        <taxon>Telluraves</taxon>
        <taxon>Australaves</taxon>
        <taxon>Passeriformes</taxon>
        <taxon>Meliphagoidea</taxon>
        <taxon>Maluridae</taxon>
        <taxon>Malurus</taxon>
    </lineage>
</organism>